<evidence type="ECO:0000313" key="3">
    <source>
        <dbReference type="Proteomes" id="UP001603857"/>
    </source>
</evidence>
<protein>
    <submittedName>
        <fullName evidence="2">Uncharacterized protein</fullName>
    </submittedName>
</protein>
<reference evidence="2 3" key="1">
    <citation type="submission" date="2024-08" db="EMBL/GenBank/DDBJ databases">
        <title>Insights into the chromosomal genome structure of Flemingia macrophylla.</title>
        <authorList>
            <person name="Ding Y."/>
            <person name="Zhao Y."/>
            <person name="Bi W."/>
            <person name="Wu M."/>
            <person name="Zhao G."/>
            <person name="Gong Y."/>
            <person name="Li W."/>
            <person name="Zhang P."/>
        </authorList>
    </citation>
    <scope>NUCLEOTIDE SEQUENCE [LARGE SCALE GENOMIC DNA]</scope>
    <source>
        <strain evidence="2">DYQJB</strain>
        <tissue evidence="2">Leaf</tissue>
    </source>
</reference>
<accession>A0ABD1MPJ3</accession>
<feature type="compositionally biased region" description="Low complexity" evidence="1">
    <location>
        <begin position="158"/>
        <end position="170"/>
    </location>
</feature>
<feature type="region of interest" description="Disordered" evidence="1">
    <location>
        <begin position="151"/>
        <end position="170"/>
    </location>
</feature>
<dbReference type="Proteomes" id="UP001603857">
    <property type="component" value="Unassembled WGS sequence"/>
</dbReference>
<evidence type="ECO:0000313" key="2">
    <source>
        <dbReference type="EMBL" id="KAL2337718.1"/>
    </source>
</evidence>
<sequence>MQTAGLAFTSNLFMQTTAPTRTLYQLRKPSTKAKASGVPLVEFLKRERVLYSEVTAIKRLQQLKIYKSLASEEKFEGNFSQARSEAASCGGGSESSPMDPVQEEKIRNQSWIVAVGGVTNKGRLYGVGKVSYSLRLGDTFTNISSGQGNNLGLRKNSSIRTGGSSITGAK</sequence>
<name>A0ABD1MPJ3_9FABA</name>
<proteinExistence type="predicted"/>
<gene>
    <name evidence="2" type="ORF">Fmac_012164</name>
</gene>
<dbReference type="AlphaFoldDB" id="A0ABD1MPJ3"/>
<comment type="caution">
    <text evidence="2">The sequence shown here is derived from an EMBL/GenBank/DDBJ whole genome shotgun (WGS) entry which is preliminary data.</text>
</comment>
<dbReference type="EMBL" id="JBGMDY010000004">
    <property type="protein sequence ID" value="KAL2337718.1"/>
    <property type="molecule type" value="Genomic_DNA"/>
</dbReference>
<keyword evidence="3" id="KW-1185">Reference proteome</keyword>
<organism evidence="2 3">
    <name type="scientific">Flemingia macrophylla</name>
    <dbReference type="NCBI Taxonomy" id="520843"/>
    <lineage>
        <taxon>Eukaryota</taxon>
        <taxon>Viridiplantae</taxon>
        <taxon>Streptophyta</taxon>
        <taxon>Embryophyta</taxon>
        <taxon>Tracheophyta</taxon>
        <taxon>Spermatophyta</taxon>
        <taxon>Magnoliopsida</taxon>
        <taxon>eudicotyledons</taxon>
        <taxon>Gunneridae</taxon>
        <taxon>Pentapetalae</taxon>
        <taxon>rosids</taxon>
        <taxon>fabids</taxon>
        <taxon>Fabales</taxon>
        <taxon>Fabaceae</taxon>
        <taxon>Papilionoideae</taxon>
        <taxon>50 kb inversion clade</taxon>
        <taxon>NPAAA clade</taxon>
        <taxon>indigoferoid/millettioid clade</taxon>
        <taxon>Phaseoleae</taxon>
        <taxon>Flemingia</taxon>
    </lineage>
</organism>
<evidence type="ECO:0000256" key="1">
    <source>
        <dbReference type="SAM" id="MobiDB-lite"/>
    </source>
</evidence>